<comment type="caution">
    <text evidence="4">The sequence shown here is derived from an EMBL/GenBank/DDBJ whole genome shotgun (WGS) entry which is preliminary data.</text>
</comment>
<dbReference type="PANTHER" id="PTHR31573">
    <property type="entry name" value="ALPHA-KETOGLUTARATE-DEPENDENT DIOXYGENASE ALKB HOMOLOG 2"/>
    <property type="match status" value="1"/>
</dbReference>
<dbReference type="PROSITE" id="PS51471">
    <property type="entry name" value="FE2OG_OXY"/>
    <property type="match status" value="1"/>
</dbReference>
<evidence type="ECO:0000313" key="5">
    <source>
        <dbReference type="Proteomes" id="UP000193498"/>
    </source>
</evidence>
<feature type="binding site" evidence="1">
    <location>
        <begin position="88"/>
        <end position="90"/>
    </location>
    <ligand>
        <name>substrate</name>
    </ligand>
</feature>
<name>A0A1Y1Z2J2_9FUNG</name>
<feature type="binding site" evidence="1">
    <location>
        <position position="229"/>
    </location>
    <ligand>
        <name>2-oxoglutarate</name>
        <dbReference type="ChEBI" id="CHEBI:16810"/>
    </ligand>
</feature>
<proteinExistence type="predicted"/>
<dbReference type="InParanoid" id="A0A1Y1Z2J2"/>
<evidence type="ECO:0000256" key="2">
    <source>
        <dbReference type="SAM" id="MobiDB-lite"/>
    </source>
</evidence>
<feature type="binding site" evidence="1">
    <location>
        <position position="146"/>
    </location>
    <ligand>
        <name>2-oxoglutarate</name>
        <dbReference type="ChEBI" id="CHEBI:16810"/>
    </ligand>
</feature>
<accession>A0A1Y1Z2J2</accession>
<dbReference type="InterPro" id="IPR005123">
    <property type="entry name" value="Oxoglu/Fe-dep_dioxygenase_dom"/>
</dbReference>
<dbReference type="GO" id="GO:0035516">
    <property type="term" value="F:broad specificity oxidative DNA demethylase activity"/>
    <property type="evidence" value="ECO:0007669"/>
    <property type="project" value="TreeGrafter"/>
</dbReference>
<dbReference type="GO" id="GO:0008198">
    <property type="term" value="F:ferrous iron binding"/>
    <property type="evidence" value="ECO:0007669"/>
    <property type="project" value="TreeGrafter"/>
</dbReference>
<feature type="binding site" evidence="1">
    <location>
        <position position="233"/>
    </location>
    <ligand>
        <name>2-oxoglutarate</name>
        <dbReference type="ChEBI" id="CHEBI:16810"/>
    </ligand>
</feature>
<evidence type="ECO:0000256" key="1">
    <source>
        <dbReference type="PIRSR" id="PIRSR632852-1"/>
    </source>
</evidence>
<dbReference type="InterPro" id="IPR037151">
    <property type="entry name" value="AlkB-like_sf"/>
</dbReference>
<dbReference type="AlphaFoldDB" id="A0A1Y1Z2J2"/>
<sequence>MSKPSRKLSQPNITAWLNKKPRGSPSAATTNTPEPDPVVIKPPEIRELQGGTGTLTYYPRYFTKEQADRYLEYLEENLEWKRYPIKMFGKVVQQPRTIAYIGDKQYTYSGLTLGPTAWDPVVKEIANSLEDTLELPRDYFNFVLCNRYTSGAEYMGYHSDNESSLGERPIIASTSFGQARPFFFQHKLDKSLKIEYHLEHGSTLVMSGLTQKYWKHALPKRPSALYQTRINLTFRKVFH</sequence>
<dbReference type="STRING" id="1314790.A0A1Y1Z2J2"/>
<feature type="binding site" evidence="1">
    <location>
        <position position="216"/>
    </location>
    <ligand>
        <name>2-oxoglutarate</name>
        <dbReference type="ChEBI" id="CHEBI:16810"/>
    </ligand>
</feature>
<protein>
    <recommendedName>
        <fullName evidence="3">Fe2OG dioxygenase domain-containing protein</fullName>
    </recommendedName>
</protein>
<feature type="region of interest" description="Disordered" evidence="2">
    <location>
        <begin position="1"/>
        <end position="38"/>
    </location>
</feature>
<dbReference type="InterPro" id="IPR027450">
    <property type="entry name" value="AlkB-like"/>
</dbReference>
<reference evidence="4 5" key="1">
    <citation type="submission" date="2016-07" db="EMBL/GenBank/DDBJ databases">
        <title>Pervasive Adenine N6-methylation of Active Genes in Fungi.</title>
        <authorList>
            <consortium name="DOE Joint Genome Institute"/>
            <person name="Mondo S.J."/>
            <person name="Dannebaum R.O."/>
            <person name="Kuo R.C."/>
            <person name="Labutti K."/>
            <person name="Haridas S."/>
            <person name="Kuo A."/>
            <person name="Salamov A."/>
            <person name="Ahrendt S.R."/>
            <person name="Lipzen A."/>
            <person name="Sullivan W."/>
            <person name="Andreopoulos W.B."/>
            <person name="Clum A."/>
            <person name="Lindquist E."/>
            <person name="Daum C."/>
            <person name="Ramamoorthy G.K."/>
            <person name="Gryganskyi A."/>
            <person name="Culley D."/>
            <person name="Magnuson J.K."/>
            <person name="James T.Y."/>
            <person name="O'Malley M.A."/>
            <person name="Stajich J.E."/>
            <person name="Spatafora J.W."/>
            <person name="Visel A."/>
            <person name="Grigoriev I.V."/>
        </authorList>
    </citation>
    <scope>NUCLEOTIDE SEQUENCE [LARGE SCALE GENOMIC DNA]</scope>
    <source>
        <strain evidence="4 5">CBS 931.73</strain>
    </source>
</reference>
<dbReference type="Proteomes" id="UP000193498">
    <property type="component" value="Unassembled WGS sequence"/>
</dbReference>
<dbReference type="GO" id="GO:0051747">
    <property type="term" value="F:cytosine C-5 DNA demethylase activity"/>
    <property type="evidence" value="ECO:0007669"/>
    <property type="project" value="TreeGrafter"/>
</dbReference>
<feature type="domain" description="Fe2OG dioxygenase" evidence="3">
    <location>
        <begin position="139"/>
        <end position="238"/>
    </location>
</feature>
<gene>
    <name evidence="4" type="ORF">K493DRAFT_345623</name>
</gene>
<keyword evidence="5" id="KW-1185">Reference proteome</keyword>
<dbReference type="PANTHER" id="PTHR31573:SF1">
    <property type="entry name" value="DNA OXIDATIVE DEMETHYLASE ALKBH2"/>
    <property type="match status" value="1"/>
</dbReference>
<feature type="binding site" evidence="1">
    <location>
        <position position="158"/>
    </location>
    <ligand>
        <name>2-oxoglutarate</name>
        <dbReference type="ChEBI" id="CHEBI:16810"/>
    </ligand>
</feature>
<feature type="binding site" evidence="1">
    <location>
        <position position="235"/>
    </location>
    <ligand>
        <name>2-oxoglutarate</name>
        <dbReference type="ChEBI" id="CHEBI:16810"/>
    </ligand>
</feature>
<dbReference type="EMBL" id="MCFE01000035">
    <property type="protein sequence ID" value="ORY04406.1"/>
    <property type="molecule type" value="Genomic_DNA"/>
</dbReference>
<dbReference type="InterPro" id="IPR032852">
    <property type="entry name" value="ALKBH2"/>
</dbReference>
<dbReference type="Pfam" id="PF13532">
    <property type="entry name" value="2OG-FeII_Oxy_2"/>
    <property type="match status" value="1"/>
</dbReference>
<feature type="binding site" evidence="1">
    <location>
        <begin position="106"/>
        <end position="108"/>
    </location>
    <ligand>
        <name>substrate</name>
    </ligand>
</feature>
<organism evidence="4 5">
    <name type="scientific">Basidiobolus meristosporus CBS 931.73</name>
    <dbReference type="NCBI Taxonomy" id="1314790"/>
    <lineage>
        <taxon>Eukaryota</taxon>
        <taxon>Fungi</taxon>
        <taxon>Fungi incertae sedis</taxon>
        <taxon>Zoopagomycota</taxon>
        <taxon>Entomophthoromycotina</taxon>
        <taxon>Basidiobolomycetes</taxon>
        <taxon>Basidiobolales</taxon>
        <taxon>Basidiobolaceae</taxon>
        <taxon>Basidiobolus</taxon>
    </lineage>
</organism>
<evidence type="ECO:0000259" key="3">
    <source>
        <dbReference type="PROSITE" id="PS51471"/>
    </source>
</evidence>
<dbReference type="GO" id="GO:0006307">
    <property type="term" value="P:DNA alkylation repair"/>
    <property type="evidence" value="ECO:0007669"/>
    <property type="project" value="TreeGrafter"/>
</dbReference>
<feature type="binding site" evidence="1">
    <location>
        <position position="148"/>
    </location>
    <ligand>
        <name>2-oxoglutarate</name>
        <dbReference type="ChEBI" id="CHEBI:16810"/>
    </ligand>
</feature>
<dbReference type="Gene3D" id="2.60.120.590">
    <property type="entry name" value="Alpha-ketoglutarate-dependent dioxygenase AlkB-like"/>
    <property type="match status" value="1"/>
</dbReference>
<evidence type="ECO:0000313" key="4">
    <source>
        <dbReference type="EMBL" id="ORY04406.1"/>
    </source>
</evidence>
<dbReference type="SUPFAM" id="SSF51197">
    <property type="entry name" value="Clavaminate synthase-like"/>
    <property type="match status" value="1"/>
</dbReference>
<dbReference type="OrthoDB" id="2111674at2759"/>